<dbReference type="PANTHER" id="PTHR21310:SF37">
    <property type="entry name" value="AMINOGLYCOSIDE PHOSPHOTRANSFERASE DOMAIN-CONTAINING PROTEIN"/>
    <property type="match status" value="1"/>
</dbReference>
<protein>
    <recommendedName>
        <fullName evidence="3">Aminoglycoside phosphotransferase domain-containing protein</fullName>
    </recommendedName>
</protein>
<accession>A0A9W9X8N9</accession>
<keyword evidence="2" id="KW-1185">Reference proteome</keyword>
<dbReference type="AlphaFoldDB" id="A0A9W9X8N9"/>
<evidence type="ECO:0008006" key="3">
    <source>
        <dbReference type="Google" id="ProtNLM"/>
    </source>
</evidence>
<dbReference type="PANTHER" id="PTHR21310">
    <property type="entry name" value="AMINOGLYCOSIDE PHOSPHOTRANSFERASE-RELATED-RELATED"/>
    <property type="match status" value="1"/>
</dbReference>
<name>A0A9W9X8N9_9EURO</name>
<reference evidence="1" key="2">
    <citation type="journal article" date="2023" name="IMA Fungus">
        <title>Comparative genomic study of the Penicillium genus elucidates a diverse pangenome and 15 lateral gene transfer events.</title>
        <authorList>
            <person name="Petersen C."/>
            <person name="Sorensen T."/>
            <person name="Nielsen M.R."/>
            <person name="Sondergaard T.E."/>
            <person name="Sorensen J.L."/>
            <person name="Fitzpatrick D.A."/>
            <person name="Frisvad J.C."/>
            <person name="Nielsen K.L."/>
        </authorList>
    </citation>
    <scope>NUCLEOTIDE SEQUENCE</scope>
    <source>
        <strain evidence="1">IBT 17660</strain>
    </source>
</reference>
<organism evidence="1 2">
    <name type="scientific">Penicillium desertorum</name>
    <dbReference type="NCBI Taxonomy" id="1303715"/>
    <lineage>
        <taxon>Eukaryota</taxon>
        <taxon>Fungi</taxon>
        <taxon>Dikarya</taxon>
        <taxon>Ascomycota</taxon>
        <taxon>Pezizomycotina</taxon>
        <taxon>Eurotiomycetes</taxon>
        <taxon>Eurotiomycetidae</taxon>
        <taxon>Eurotiales</taxon>
        <taxon>Aspergillaceae</taxon>
        <taxon>Penicillium</taxon>
    </lineage>
</organism>
<dbReference type="InterPro" id="IPR051678">
    <property type="entry name" value="AGP_Transferase"/>
</dbReference>
<evidence type="ECO:0000313" key="1">
    <source>
        <dbReference type="EMBL" id="KAJ5486513.1"/>
    </source>
</evidence>
<comment type="caution">
    <text evidence="1">The sequence shown here is derived from an EMBL/GenBank/DDBJ whole genome shotgun (WGS) entry which is preliminary data.</text>
</comment>
<dbReference type="InterPro" id="IPR011009">
    <property type="entry name" value="Kinase-like_dom_sf"/>
</dbReference>
<gene>
    <name evidence="1" type="ORF">N7530_000813</name>
</gene>
<reference evidence="1" key="1">
    <citation type="submission" date="2022-12" db="EMBL/GenBank/DDBJ databases">
        <authorList>
            <person name="Petersen C."/>
        </authorList>
    </citation>
    <scope>NUCLEOTIDE SEQUENCE</scope>
    <source>
        <strain evidence="1">IBT 17660</strain>
    </source>
</reference>
<dbReference type="SUPFAM" id="SSF56112">
    <property type="entry name" value="Protein kinase-like (PK-like)"/>
    <property type="match status" value="1"/>
</dbReference>
<evidence type="ECO:0000313" key="2">
    <source>
        <dbReference type="Proteomes" id="UP001147760"/>
    </source>
</evidence>
<sequence>MDYDKCLDILYQTEEDIWVSKVNEMRLDGRLCDWVTSLLPGQGSYRLDGGFMNGSYNLCQKLRSDNGSTILLRLPRVSSISASYANEKVVMELEAIDLIRKKTTIPVPQIHVWGLAETNPLGLGPFILMEFIEGVCLKELFLGGSRLLREEVSDRDVECIYRQMANFMLQLFNIDFPDIGSLPTPFTGFCAPTRPLTWKAHDILKSGGVNIFGDRAQGFLTTNDYFQYVIGQDELQLDNQLNLVTGDMNAESRFGSLKILKSMIPEMVNESYNQGPFKLICDDFSPANVIVKGEHNLTIVGVVDLEWVYVGLAQLFASAPWWLLLDRPVNEDWDFKAGQPPKITDRYFRHLKMFKRILSEEEEKMPEHYSKEVSKLMTWSEDSGAMWLYMLLSSGFFDWFTFPCMHLRERVGVAEWRDQINAQKGMKEFVARKIRDLEAYDEKVDKVEHNKTLLASGALTKEEFIAAVRAIIS</sequence>
<proteinExistence type="predicted"/>
<dbReference type="EMBL" id="JAPWDO010000001">
    <property type="protein sequence ID" value="KAJ5486513.1"/>
    <property type="molecule type" value="Genomic_DNA"/>
</dbReference>
<dbReference type="Proteomes" id="UP001147760">
    <property type="component" value="Unassembled WGS sequence"/>
</dbReference>
<dbReference type="OrthoDB" id="5412996at2759"/>